<evidence type="ECO:0000313" key="3">
    <source>
        <dbReference type="WBParaSite" id="HCON_00025060-00001"/>
    </source>
</evidence>
<dbReference type="OrthoDB" id="10464193at2759"/>
<feature type="region of interest" description="Disordered" evidence="1">
    <location>
        <begin position="1"/>
        <end position="25"/>
    </location>
</feature>
<feature type="compositionally biased region" description="Basic residues" evidence="1">
    <location>
        <begin position="42"/>
        <end position="71"/>
    </location>
</feature>
<accession>A0A7I4XXJ4</accession>
<dbReference type="AlphaFoldDB" id="A0A7I4XXJ4"/>
<name>A0A7I4XXJ4_HAECO</name>
<keyword evidence="2" id="KW-1185">Reference proteome</keyword>
<reference evidence="3" key="1">
    <citation type="submission" date="2020-12" db="UniProtKB">
        <authorList>
            <consortium name="WormBaseParasite"/>
        </authorList>
    </citation>
    <scope>IDENTIFICATION</scope>
    <source>
        <strain evidence="3">MHco3</strain>
    </source>
</reference>
<proteinExistence type="predicted"/>
<evidence type="ECO:0000256" key="1">
    <source>
        <dbReference type="SAM" id="MobiDB-lite"/>
    </source>
</evidence>
<sequence length="206" mass="24265">MNTNIQSNSSDDYYPSSFSPPEESSSKWLAYQINGQLRAAWSRRGRTGGHSRHSRQDHQKRKKRKRSSRRKQVSEPVSLFIGPRFRQEVAKHLKPQSFVLFYPIPEDEDSLVVSLRLEMAYKKTDGETYFYPVIRRKIGWAVDFDKNYEQPTFDNLIELIEYYTIYRYLNVATQQMEAFPYPDVAEASESDDTVFELSLDDVQHMQ</sequence>
<evidence type="ECO:0000313" key="2">
    <source>
        <dbReference type="Proteomes" id="UP000025227"/>
    </source>
</evidence>
<protein>
    <submittedName>
        <fullName evidence="3">SH2 domain-containing protein</fullName>
    </submittedName>
</protein>
<feature type="compositionally biased region" description="Low complexity" evidence="1">
    <location>
        <begin position="7"/>
        <end position="23"/>
    </location>
</feature>
<dbReference type="Proteomes" id="UP000025227">
    <property type="component" value="Unplaced"/>
</dbReference>
<dbReference type="WBParaSite" id="HCON_00025060-00001">
    <property type="protein sequence ID" value="HCON_00025060-00001"/>
    <property type="gene ID" value="HCON_00025060"/>
</dbReference>
<feature type="region of interest" description="Disordered" evidence="1">
    <location>
        <begin position="42"/>
        <end position="74"/>
    </location>
</feature>
<organism evidence="2 3">
    <name type="scientific">Haemonchus contortus</name>
    <name type="common">Barber pole worm</name>
    <dbReference type="NCBI Taxonomy" id="6289"/>
    <lineage>
        <taxon>Eukaryota</taxon>
        <taxon>Metazoa</taxon>
        <taxon>Ecdysozoa</taxon>
        <taxon>Nematoda</taxon>
        <taxon>Chromadorea</taxon>
        <taxon>Rhabditida</taxon>
        <taxon>Rhabditina</taxon>
        <taxon>Rhabditomorpha</taxon>
        <taxon>Strongyloidea</taxon>
        <taxon>Trichostrongylidae</taxon>
        <taxon>Haemonchus</taxon>
    </lineage>
</organism>
<dbReference type="PANTHER" id="PTHR31128">
    <property type="entry name" value="PROTEIN CBR-CLEC-135-RELATED"/>
    <property type="match status" value="1"/>
</dbReference>